<protein>
    <submittedName>
        <fullName evidence="1">Uncharacterized protein</fullName>
    </submittedName>
</protein>
<evidence type="ECO:0000313" key="1">
    <source>
        <dbReference type="EMBL" id="KKR43122.1"/>
    </source>
</evidence>
<dbReference type="AlphaFoldDB" id="A0A0G0TYW4"/>
<name>A0A0G0TYW4_9BACT</name>
<dbReference type="SUPFAM" id="SSF81301">
    <property type="entry name" value="Nucleotidyltransferase"/>
    <property type="match status" value="1"/>
</dbReference>
<dbReference type="InterPro" id="IPR043519">
    <property type="entry name" value="NT_sf"/>
</dbReference>
<sequence length="213" mass="24938">METTQKINEHLGPVFKEVLPAISNAGIKYWVFGGVGVAGINGKYIRENQDIDIYVQEEDFWKLEPILKDLVEKHGAWDADNWTLTYSMLKRHKRPKFALNIKKVERFEVIPVYRILGGIEVRVTDPTILSEDALIQEEKYLDGQQFFSAPESVVKKLLKDMVEVRIKNYNETEHIKEEYKYILDMRSLFPEDVVRDVIERFNKKADENKSKQS</sequence>
<accession>A0A0G0TYW4</accession>
<reference evidence="1 2" key="1">
    <citation type="journal article" date="2015" name="Nature">
        <title>rRNA introns, odd ribosomes, and small enigmatic genomes across a large radiation of phyla.</title>
        <authorList>
            <person name="Brown C.T."/>
            <person name="Hug L.A."/>
            <person name="Thomas B.C."/>
            <person name="Sharon I."/>
            <person name="Castelle C.J."/>
            <person name="Singh A."/>
            <person name="Wilkins M.J."/>
            <person name="Williams K.H."/>
            <person name="Banfield J.F."/>
        </authorList>
    </citation>
    <scope>NUCLEOTIDE SEQUENCE [LARGE SCALE GENOMIC DNA]</scope>
</reference>
<proteinExistence type="predicted"/>
<dbReference type="Gene3D" id="3.30.460.40">
    <property type="match status" value="1"/>
</dbReference>
<evidence type="ECO:0000313" key="2">
    <source>
        <dbReference type="Proteomes" id="UP000034301"/>
    </source>
</evidence>
<dbReference type="Pfam" id="PF10706">
    <property type="entry name" value="Aminoglyc_resit"/>
    <property type="match status" value="1"/>
</dbReference>
<dbReference type="InterPro" id="IPR019646">
    <property type="entry name" value="Aminoglyc_AdlTrfase"/>
</dbReference>
<organism evidence="1 2">
    <name type="scientific">Candidatus Nomurabacteria bacterium GW2011_GWF2_40_12</name>
    <dbReference type="NCBI Taxonomy" id="1618776"/>
    <lineage>
        <taxon>Bacteria</taxon>
        <taxon>Candidatus Nomuraibacteriota</taxon>
    </lineage>
</organism>
<gene>
    <name evidence="1" type="ORF">UT78_C0008G0054</name>
</gene>
<dbReference type="EMBL" id="LBYC01000008">
    <property type="protein sequence ID" value="KKR43122.1"/>
    <property type="molecule type" value="Genomic_DNA"/>
</dbReference>
<comment type="caution">
    <text evidence="1">The sequence shown here is derived from an EMBL/GenBank/DDBJ whole genome shotgun (WGS) entry which is preliminary data.</text>
</comment>
<dbReference type="Proteomes" id="UP000034301">
    <property type="component" value="Unassembled WGS sequence"/>
</dbReference>